<dbReference type="STRING" id="432608.A6V39_03920"/>
<organism evidence="1 2">
    <name type="scientific">Candidatus Mycoplasma haematobovis</name>
    <dbReference type="NCBI Taxonomy" id="432608"/>
    <lineage>
        <taxon>Bacteria</taxon>
        <taxon>Bacillati</taxon>
        <taxon>Mycoplasmatota</taxon>
        <taxon>Mollicutes</taxon>
        <taxon>Mycoplasmataceae</taxon>
        <taxon>Mycoplasma</taxon>
    </lineage>
</organism>
<dbReference type="RefSeq" id="WP_187150421.1">
    <property type="nucleotide sequence ID" value="NZ_LWUJ01000012.1"/>
</dbReference>
<keyword evidence="2" id="KW-1185">Reference proteome</keyword>
<dbReference type="Proteomes" id="UP000077623">
    <property type="component" value="Unassembled WGS sequence"/>
</dbReference>
<dbReference type="AlphaFoldDB" id="A0A1A9QDK8"/>
<accession>A0A1A9QDK8</accession>
<evidence type="ECO:0000313" key="1">
    <source>
        <dbReference type="EMBL" id="OAL10035.1"/>
    </source>
</evidence>
<name>A0A1A9QDK8_9MOLU</name>
<gene>
    <name evidence="1" type="ORF">A6V39_03920</name>
</gene>
<reference evidence="2" key="1">
    <citation type="submission" date="2016-04" db="EMBL/GenBank/DDBJ databases">
        <authorList>
            <person name="Quiroz-Castaneda R.E."/>
            <person name="Martinez-Ocampo F."/>
        </authorList>
    </citation>
    <scope>NUCLEOTIDE SEQUENCE [LARGE SCALE GENOMIC DNA]</scope>
    <source>
        <strain evidence="2">INIFAP01</strain>
    </source>
</reference>
<dbReference type="EMBL" id="LWUJ01000012">
    <property type="protein sequence ID" value="OAL10035.1"/>
    <property type="molecule type" value="Genomic_DNA"/>
</dbReference>
<comment type="caution">
    <text evidence="1">The sequence shown here is derived from an EMBL/GenBank/DDBJ whole genome shotgun (WGS) entry which is preliminary data.</text>
</comment>
<evidence type="ECO:0000313" key="2">
    <source>
        <dbReference type="Proteomes" id="UP000077623"/>
    </source>
</evidence>
<proteinExistence type="predicted"/>
<protein>
    <submittedName>
        <fullName evidence="1">Uncharacterized protein</fullName>
    </submittedName>
</protein>
<sequence>MNPLGTKVLISVGVTGALGGAGYGIHALTSSPDTSDTSDTLSNFFKKDSTIKLVSQDDGSEAAWTKAHDAYLLEKDEVGLSITDKTINNGTDIKDWCASALTKTIRSTSDLLYRQAKKWCTEFKTISEQIGSTKTREEDLATLDGKHGALDEKIKQALKQITDVSGNNQNGAKLKKWCDNNLKRSYSDVQEYYYKHIVSNCYK</sequence>